<protein>
    <submittedName>
        <fullName evidence="2">Uncharacterized protein</fullName>
    </submittedName>
</protein>
<reference evidence="3" key="2">
    <citation type="submission" date="2015-01" db="EMBL/GenBank/DDBJ databases">
        <title>Evolutionary Origins and Diversification of the Mycorrhizal Mutualists.</title>
        <authorList>
            <consortium name="DOE Joint Genome Institute"/>
            <consortium name="Mycorrhizal Genomics Consortium"/>
            <person name="Kohler A."/>
            <person name="Kuo A."/>
            <person name="Nagy L.G."/>
            <person name="Floudas D."/>
            <person name="Copeland A."/>
            <person name="Barry K.W."/>
            <person name="Cichocki N."/>
            <person name="Veneault-Fourrey C."/>
            <person name="LaButti K."/>
            <person name="Lindquist E.A."/>
            <person name="Lipzen A."/>
            <person name="Lundell T."/>
            <person name="Morin E."/>
            <person name="Murat C."/>
            <person name="Riley R."/>
            <person name="Ohm R."/>
            <person name="Sun H."/>
            <person name="Tunlid A."/>
            <person name="Henrissat B."/>
            <person name="Grigoriev I.V."/>
            <person name="Hibbett D.S."/>
            <person name="Martin F."/>
        </authorList>
    </citation>
    <scope>NUCLEOTIDE SEQUENCE [LARGE SCALE GENOMIC DNA]</scope>
    <source>
        <strain evidence="3">h7</strain>
    </source>
</reference>
<dbReference type="EMBL" id="KN831773">
    <property type="protein sequence ID" value="KIM44845.1"/>
    <property type="molecule type" value="Genomic_DNA"/>
</dbReference>
<dbReference type="Pfam" id="PF10294">
    <property type="entry name" value="Methyltransf_16"/>
    <property type="match status" value="1"/>
</dbReference>
<dbReference type="PANTHER" id="PTHR14614:SF109">
    <property type="entry name" value="RIBOSOMAL LYSINE N-METHYLTRANSFERASE 5"/>
    <property type="match status" value="1"/>
</dbReference>
<sequence length="326" mass="36591">MSNTRGPVVLSSQSERVTDVDEELFILYSELQSTSASESTTSFRGLGYVDSHKDVLEIKFELTNPLPSSSGFQTNSRSRKSRKPIRTTNQSVEIEIHQDKTALHSRKGDTGSVVWKARSGTTIMHRSFIDFAQLVLQDYHSDSPLSLFDRQVLNTQNVVELGAGTGFLSIALSPLVRQYTATDIGPLIPLIQKNVKLNFPSWPHAAPGGKGKNVLVEELDWVTLESASLSTRAKIYDTEAQPVDLLLVVDCLYHPSLVSPFLTTVDYLTTPGRTAVIVFSELRAEDVMREFLTAWLSIPGWEIWRIPHERLSKRYVVWLGWKTKDI</sequence>
<accession>A0A0C3C7J7</accession>
<dbReference type="Gene3D" id="3.40.50.150">
    <property type="entry name" value="Vaccinia Virus protein VP39"/>
    <property type="match status" value="1"/>
</dbReference>
<reference evidence="2 3" key="1">
    <citation type="submission" date="2014-04" db="EMBL/GenBank/DDBJ databases">
        <authorList>
            <consortium name="DOE Joint Genome Institute"/>
            <person name="Kuo A."/>
            <person name="Gay G."/>
            <person name="Dore J."/>
            <person name="Kohler A."/>
            <person name="Nagy L.G."/>
            <person name="Floudas D."/>
            <person name="Copeland A."/>
            <person name="Barry K.W."/>
            <person name="Cichocki N."/>
            <person name="Veneault-Fourrey C."/>
            <person name="LaButti K."/>
            <person name="Lindquist E.A."/>
            <person name="Lipzen A."/>
            <person name="Lundell T."/>
            <person name="Morin E."/>
            <person name="Murat C."/>
            <person name="Sun H."/>
            <person name="Tunlid A."/>
            <person name="Henrissat B."/>
            <person name="Grigoriev I.V."/>
            <person name="Hibbett D.S."/>
            <person name="Martin F."/>
            <person name="Nordberg H.P."/>
            <person name="Cantor M.N."/>
            <person name="Hua S.X."/>
        </authorList>
    </citation>
    <scope>NUCLEOTIDE SEQUENCE [LARGE SCALE GENOMIC DNA]</scope>
    <source>
        <strain evidence="3">h7</strain>
    </source>
</reference>
<keyword evidence="3" id="KW-1185">Reference proteome</keyword>
<organism evidence="2 3">
    <name type="scientific">Hebeloma cylindrosporum</name>
    <dbReference type="NCBI Taxonomy" id="76867"/>
    <lineage>
        <taxon>Eukaryota</taxon>
        <taxon>Fungi</taxon>
        <taxon>Dikarya</taxon>
        <taxon>Basidiomycota</taxon>
        <taxon>Agaricomycotina</taxon>
        <taxon>Agaricomycetes</taxon>
        <taxon>Agaricomycetidae</taxon>
        <taxon>Agaricales</taxon>
        <taxon>Agaricineae</taxon>
        <taxon>Hymenogastraceae</taxon>
        <taxon>Hebeloma</taxon>
    </lineage>
</organism>
<dbReference type="GO" id="GO:0008757">
    <property type="term" value="F:S-adenosylmethionine-dependent methyltransferase activity"/>
    <property type="evidence" value="ECO:0007669"/>
    <property type="project" value="UniProtKB-ARBA"/>
</dbReference>
<dbReference type="SUPFAM" id="SSF53335">
    <property type="entry name" value="S-adenosyl-L-methionine-dependent methyltransferases"/>
    <property type="match status" value="1"/>
</dbReference>
<dbReference type="InterPro" id="IPR029063">
    <property type="entry name" value="SAM-dependent_MTases_sf"/>
</dbReference>
<dbReference type="AlphaFoldDB" id="A0A0C3C7J7"/>
<dbReference type="InterPro" id="IPR019410">
    <property type="entry name" value="Methyltransf_16"/>
</dbReference>
<feature type="region of interest" description="Disordered" evidence="1">
    <location>
        <begin position="68"/>
        <end position="88"/>
    </location>
</feature>
<evidence type="ECO:0000313" key="3">
    <source>
        <dbReference type="Proteomes" id="UP000053424"/>
    </source>
</evidence>
<dbReference type="OrthoDB" id="2529286at2759"/>
<name>A0A0C3C7J7_HEBCY</name>
<dbReference type="HOGENOM" id="CLU_061628_0_0_1"/>
<dbReference type="STRING" id="686832.A0A0C3C7J7"/>
<dbReference type="Proteomes" id="UP000053424">
    <property type="component" value="Unassembled WGS sequence"/>
</dbReference>
<dbReference type="GO" id="GO:0005829">
    <property type="term" value="C:cytosol"/>
    <property type="evidence" value="ECO:0007669"/>
    <property type="project" value="TreeGrafter"/>
</dbReference>
<dbReference type="GO" id="GO:0032991">
    <property type="term" value="C:protein-containing complex"/>
    <property type="evidence" value="ECO:0007669"/>
    <property type="project" value="TreeGrafter"/>
</dbReference>
<proteinExistence type="predicted"/>
<evidence type="ECO:0000256" key="1">
    <source>
        <dbReference type="SAM" id="MobiDB-lite"/>
    </source>
</evidence>
<dbReference type="PANTHER" id="PTHR14614">
    <property type="entry name" value="HEPATOCELLULAR CARCINOMA-ASSOCIATED ANTIGEN"/>
    <property type="match status" value="1"/>
</dbReference>
<gene>
    <name evidence="2" type="ORF">M413DRAFT_9100</name>
</gene>
<evidence type="ECO:0000313" key="2">
    <source>
        <dbReference type="EMBL" id="KIM44845.1"/>
    </source>
</evidence>